<evidence type="ECO:0000256" key="1">
    <source>
        <dbReference type="ARBA" id="ARBA00009741"/>
    </source>
</evidence>
<dbReference type="CDD" id="cd02440">
    <property type="entry name" value="AdoMet_MTases"/>
    <property type="match status" value="1"/>
</dbReference>
<evidence type="ECO:0000259" key="3">
    <source>
        <dbReference type="Pfam" id="PF05175"/>
    </source>
</evidence>
<feature type="domain" description="Methyltransferase small" evidence="3">
    <location>
        <begin position="43"/>
        <end position="131"/>
    </location>
</feature>
<evidence type="ECO:0000313" key="4">
    <source>
        <dbReference type="EMBL" id="KAK9882818.1"/>
    </source>
</evidence>
<comment type="similarity">
    <text evidence="1">Belongs to the methyltransferase superfamily. PrmA family.</text>
</comment>
<comment type="caution">
    <text evidence="4">The sequence shown here is derived from an EMBL/GenBank/DDBJ whole genome shotgun (WGS) entry which is preliminary data.</text>
</comment>
<evidence type="ECO:0000313" key="5">
    <source>
        <dbReference type="Proteomes" id="UP001431783"/>
    </source>
</evidence>
<dbReference type="InterPro" id="IPR002052">
    <property type="entry name" value="DNA_methylase_N6_adenine_CS"/>
</dbReference>
<accession>A0AAW1UJD0</accession>
<organism evidence="4 5">
    <name type="scientific">Henosepilachna vigintioctopunctata</name>
    <dbReference type="NCBI Taxonomy" id="420089"/>
    <lineage>
        <taxon>Eukaryota</taxon>
        <taxon>Metazoa</taxon>
        <taxon>Ecdysozoa</taxon>
        <taxon>Arthropoda</taxon>
        <taxon>Hexapoda</taxon>
        <taxon>Insecta</taxon>
        <taxon>Pterygota</taxon>
        <taxon>Neoptera</taxon>
        <taxon>Endopterygota</taxon>
        <taxon>Coleoptera</taxon>
        <taxon>Polyphaga</taxon>
        <taxon>Cucujiformia</taxon>
        <taxon>Coccinelloidea</taxon>
        <taxon>Coccinellidae</taxon>
        <taxon>Epilachninae</taxon>
        <taxon>Epilachnini</taxon>
        <taxon>Henosepilachna</taxon>
    </lineage>
</organism>
<proteinExistence type="inferred from homology"/>
<evidence type="ECO:0000256" key="2">
    <source>
        <dbReference type="ARBA" id="ARBA00041374"/>
    </source>
</evidence>
<gene>
    <name evidence="4" type="ORF">WA026_023329</name>
</gene>
<dbReference type="InterPro" id="IPR051720">
    <property type="entry name" value="rRNA_MeTrfase/Polyamine_Synth"/>
</dbReference>
<name>A0AAW1UJD0_9CUCU</name>
<dbReference type="SUPFAM" id="SSF53335">
    <property type="entry name" value="S-adenosyl-L-methionine-dependent methyltransferases"/>
    <property type="match status" value="1"/>
</dbReference>
<sequence length="206" mass="23554">MKLKHLEYHLSNVSPFEKPKILLEQYVTPPHIAAYMLHHIQFEHGDITDKIVADLGCGTGCLTIGTATLDASMVYGFEIDSDALDIFQENMQQFELTNIEAIRCDILNIPRRFENFFDTVIMNPPFGTKHNAGIDMEFLKIGMLLSKKAIYSLHKSSTRKFVKKFVENLGCKVEIVAELKYNLPSTYKFHKKDSVDIEVDLVRVLI</sequence>
<dbReference type="GO" id="GO:0003676">
    <property type="term" value="F:nucleic acid binding"/>
    <property type="evidence" value="ECO:0007669"/>
    <property type="project" value="InterPro"/>
</dbReference>
<dbReference type="PANTHER" id="PTHR23290:SF0">
    <property type="entry name" value="RRNA N6-ADENOSINE-METHYLTRANSFERASE METTL5"/>
    <property type="match status" value="1"/>
</dbReference>
<dbReference type="Proteomes" id="UP001431783">
    <property type="component" value="Unassembled WGS sequence"/>
</dbReference>
<dbReference type="PROSITE" id="PS00092">
    <property type="entry name" value="N6_MTASE"/>
    <property type="match status" value="1"/>
</dbReference>
<dbReference type="AlphaFoldDB" id="A0AAW1UJD0"/>
<keyword evidence="5" id="KW-1185">Reference proteome</keyword>
<reference evidence="4 5" key="1">
    <citation type="submission" date="2023-03" db="EMBL/GenBank/DDBJ databases">
        <title>Genome insight into feeding habits of ladybird beetles.</title>
        <authorList>
            <person name="Li H.-S."/>
            <person name="Huang Y.-H."/>
            <person name="Pang H."/>
        </authorList>
    </citation>
    <scope>NUCLEOTIDE SEQUENCE [LARGE SCALE GENOMIC DNA]</scope>
    <source>
        <strain evidence="4">SYSU_2023b</strain>
        <tissue evidence="4">Whole body</tissue>
    </source>
</reference>
<dbReference type="Gene3D" id="3.40.50.150">
    <property type="entry name" value="Vaccinia Virus protein VP39"/>
    <property type="match status" value="1"/>
</dbReference>
<dbReference type="PRINTS" id="PR00507">
    <property type="entry name" value="N12N6MTFRASE"/>
</dbReference>
<dbReference type="PANTHER" id="PTHR23290">
    <property type="entry name" value="RRNA N6-ADENOSINE-METHYLTRANSFERASE METTL5"/>
    <property type="match status" value="1"/>
</dbReference>
<protein>
    <recommendedName>
        <fullName evidence="2">Methyltransferase-like protein 5</fullName>
    </recommendedName>
</protein>
<dbReference type="Pfam" id="PF05175">
    <property type="entry name" value="MTS"/>
    <property type="match status" value="1"/>
</dbReference>
<dbReference type="InterPro" id="IPR029063">
    <property type="entry name" value="SAM-dependent_MTases_sf"/>
</dbReference>
<dbReference type="GO" id="GO:0008988">
    <property type="term" value="F:rRNA (adenine-N6-)-methyltransferase activity"/>
    <property type="evidence" value="ECO:0007669"/>
    <property type="project" value="TreeGrafter"/>
</dbReference>
<dbReference type="InterPro" id="IPR007848">
    <property type="entry name" value="Small_mtfrase_dom"/>
</dbReference>
<dbReference type="EMBL" id="JARQZJ010000083">
    <property type="protein sequence ID" value="KAK9882818.1"/>
    <property type="molecule type" value="Genomic_DNA"/>
</dbReference>